<dbReference type="InterPro" id="IPR017946">
    <property type="entry name" value="PLC-like_Pdiesterase_TIM-brl"/>
</dbReference>
<reference evidence="3" key="2">
    <citation type="submission" date="2021-04" db="EMBL/GenBank/DDBJ databases">
        <authorList>
            <person name="Gilroy R."/>
        </authorList>
    </citation>
    <scope>NUCLEOTIDE SEQUENCE</scope>
    <source>
        <strain evidence="3">1719</strain>
    </source>
</reference>
<dbReference type="Proteomes" id="UP000824156">
    <property type="component" value="Unassembled WGS sequence"/>
</dbReference>
<dbReference type="PANTHER" id="PTHR46211:SF1">
    <property type="entry name" value="GLYCEROPHOSPHODIESTER PHOSPHODIESTERASE, CYTOPLASMIC"/>
    <property type="match status" value="1"/>
</dbReference>
<dbReference type="InterPro" id="IPR030395">
    <property type="entry name" value="GP_PDE_dom"/>
</dbReference>
<keyword evidence="1" id="KW-0732">Signal</keyword>
<dbReference type="GO" id="GO:0006629">
    <property type="term" value="P:lipid metabolic process"/>
    <property type="evidence" value="ECO:0007669"/>
    <property type="project" value="InterPro"/>
</dbReference>
<evidence type="ECO:0000259" key="2">
    <source>
        <dbReference type="PROSITE" id="PS51704"/>
    </source>
</evidence>
<dbReference type="AlphaFoldDB" id="A0A9D1W8Z8"/>
<dbReference type="Pfam" id="PF03009">
    <property type="entry name" value="GDPD"/>
    <property type="match status" value="1"/>
</dbReference>
<comment type="caution">
    <text evidence="3">The sequence shown here is derived from an EMBL/GenBank/DDBJ whole genome shotgun (WGS) entry which is preliminary data.</text>
</comment>
<evidence type="ECO:0000313" key="3">
    <source>
        <dbReference type="EMBL" id="HIX54574.1"/>
    </source>
</evidence>
<dbReference type="SUPFAM" id="SSF51695">
    <property type="entry name" value="PLC-like phosphodiesterases"/>
    <property type="match status" value="1"/>
</dbReference>
<dbReference type="PROSITE" id="PS51704">
    <property type="entry name" value="GP_PDE"/>
    <property type="match status" value="1"/>
</dbReference>
<dbReference type="Gene3D" id="3.20.20.190">
    <property type="entry name" value="Phosphatidylinositol (PI) phosphodiesterase"/>
    <property type="match status" value="1"/>
</dbReference>
<dbReference type="EMBL" id="DXEZ01000166">
    <property type="protein sequence ID" value="HIX54574.1"/>
    <property type="molecule type" value="Genomic_DNA"/>
</dbReference>
<evidence type="ECO:0000256" key="1">
    <source>
        <dbReference type="SAM" id="SignalP"/>
    </source>
</evidence>
<protein>
    <submittedName>
        <fullName evidence="3">Glycerophosphodiester phosphodiesterase</fullName>
    </submittedName>
</protein>
<accession>A0A9D1W8Z8</accession>
<gene>
    <name evidence="3" type="ORF">H9853_06080</name>
</gene>
<feature type="signal peptide" evidence="1">
    <location>
        <begin position="1"/>
        <end position="20"/>
    </location>
</feature>
<reference evidence="3" key="1">
    <citation type="journal article" date="2021" name="PeerJ">
        <title>Extensive microbial diversity within the chicken gut microbiome revealed by metagenomics and culture.</title>
        <authorList>
            <person name="Gilroy R."/>
            <person name="Ravi A."/>
            <person name="Getino M."/>
            <person name="Pursley I."/>
            <person name="Horton D.L."/>
            <person name="Alikhan N.F."/>
            <person name="Baker D."/>
            <person name="Gharbi K."/>
            <person name="Hall N."/>
            <person name="Watson M."/>
            <person name="Adriaenssens E.M."/>
            <person name="Foster-Nyarko E."/>
            <person name="Jarju S."/>
            <person name="Secka A."/>
            <person name="Antonio M."/>
            <person name="Oren A."/>
            <person name="Chaudhuri R.R."/>
            <person name="La Ragione R."/>
            <person name="Hildebrand F."/>
            <person name="Pallen M.J."/>
        </authorList>
    </citation>
    <scope>NUCLEOTIDE SEQUENCE</scope>
    <source>
        <strain evidence="3">1719</strain>
    </source>
</reference>
<proteinExistence type="predicted"/>
<organism evidence="3 4">
    <name type="scientific">Candidatus Sphingobacterium stercoripullorum</name>
    <dbReference type="NCBI Taxonomy" id="2838759"/>
    <lineage>
        <taxon>Bacteria</taxon>
        <taxon>Pseudomonadati</taxon>
        <taxon>Bacteroidota</taxon>
        <taxon>Sphingobacteriia</taxon>
        <taxon>Sphingobacteriales</taxon>
        <taxon>Sphingobacteriaceae</taxon>
        <taxon>Sphingobacterium</taxon>
    </lineage>
</organism>
<feature type="domain" description="GP-PDE" evidence="2">
    <location>
        <begin position="23"/>
        <end position="252"/>
    </location>
</feature>
<sequence length="254" mass="28926">MKLKPLLILMLFHIALLAEAQKPLTVAHRGAWKNTKAPENSIEALLQAEKQKLWAVEFDVHQTKDSVLVVNHDPDFYGIDIATSRFQDILSKKLANNENIPTAEAFIRTAMEQTNLHLICEIKSSPLGLEASLSTAEKAVSLVRELNAQQQVDFIAFSWEVCLKIKEIAPEFEVLYLNGDKTPNQVKAASLDGIDYNYQTFLNNPQWVNEAKNLGLKLNVWTVNNKELLQKFKKYKFDYITTDEPELLTEILNK</sequence>
<evidence type="ECO:0000313" key="4">
    <source>
        <dbReference type="Proteomes" id="UP000824156"/>
    </source>
</evidence>
<dbReference type="GO" id="GO:0008081">
    <property type="term" value="F:phosphoric diester hydrolase activity"/>
    <property type="evidence" value="ECO:0007669"/>
    <property type="project" value="InterPro"/>
</dbReference>
<dbReference type="PANTHER" id="PTHR46211">
    <property type="entry name" value="GLYCEROPHOSPHORYL DIESTER PHOSPHODIESTERASE"/>
    <property type="match status" value="1"/>
</dbReference>
<name>A0A9D1W8Z8_9SPHI</name>
<feature type="chain" id="PRO_5039677131" evidence="1">
    <location>
        <begin position="21"/>
        <end position="254"/>
    </location>
</feature>